<dbReference type="RefSeq" id="WP_379865335.1">
    <property type="nucleotide sequence ID" value="NZ_JBHTBW010000038.1"/>
</dbReference>
<protein>
    <submittedName>
        <fullName evidence="2">Uncharacterized protein</fullName>
    </submittedName>
</protein>
<gene>
    <name evidence="2" type="ORF">ACFQNG_12150</name>
</gene>
<accession>A0ABW2RLK1</accession>
<evidence type="ECO:0000313" key="3">
    <source>
        <dbReference type="Proteomes" id="UP001596500"/>
    </source>
</evidence>
<reference evidence="3" key="1">
    <citation type="journal article" date="2019" name="Int. J. Syst. Evol. Microbiol.">
        <title>The Global Catalogue of Microorganisms (GCM) 10K type strain sequencing project: providing services to taxonomists for standard genome sequencing and annotation.</title>
        <authorList>
            <consortium name="The Broad Institute Genomics Platform"/>
            <consortium name="The Broad Institute Genome Sequencing Center for Infectious Disease"/>
            <person name="Wu L."/>
            <person name="Ma J."/>
        </authorList>
    </citation>
    <scope>NUCLEOTIDE SEQUENCE [LARGE SCALE GENOMIC DNA]</scope>
    <source>
        <strain evidence="3">CGMCC 1.12942</strain>
    </source>
</reference>
<dbReference type="Proteomes" id="UP001596500">
    <property type="component" value="Unassembled WGS sequence"/>
</dbReference>
<keyword evidence="1" id="KW-0812">Transmembrane</keyword>
<name>A0ABW2RLK1_9BACL</name>
<dbReference type="EMBL" id="JBHTBW010000038">
    <property type="protein sequence ID" value="MFC7441845.1"/>
    <property type="molecule type" value="Genomic_DNA"/>
</dbReference>
<keyword evidence="1" id="KW-0472">Membrane</keyword>
<keyword evidence="3" id="KW-1185">Reference proteome</keyword>
<keyword evidence="1" id="KW-1133">Transmembrane helix</keyword>
<sequence>MRIAVAPWIDGHPGDMNFFKNWATSAAKDLSGFYINGSSDYPPFYIYILYLVGKIASVPAMSPYFTLLLRLHTAEAVGFLGS</sequence>
<organism evidence="2 3">
    <name type="scientific">Laceyella putida</name>
    <dbReference type="NCBI Taxonomy" id="110101"/>
    <lineage>
        <taxon>Bacteria</taxon>
        <taxon>Bacillati</taxon>
        <taxon>Bacillota</taxon>
        <taxon>Bacilli</taxon>
        <taxon>Bacillales</taxon>
        <taxon>Thermoactinomycetaceae</taxon>
        <taxon>Laceyella</taxon>
    </lineage>
</organism>
<evidence type="ECO:0000256" key="1">
    <source>
        <dbReference type="SAM" id="Phobius"/>
    </source>
</evidence>
<comment type="caution">
    <text evidence="2">The sequence shown here is derived from an EMBL/GenBank/DDBJ whole genome shotgun (WGS) entry which is preliminary data.</text>
</comment>
<proteinExistence type="predicted"/>
<feature type="transmembrane region" description="Helical" evidence="1">
    <location>
        <begin position="44"/>
        <end position="65"/>
    </location>
</feature>
<evidence type="ECO:0000313" key="2">
    <source>
        <dbReference type="EMBL" id="MFC7441845.1"/>
    </source>
</evidence>